<dbReference type="KEGG" id="sgn:SGRA_3568"/>
<feature type="compositionally biased region" description="Basic and acidic residues" evidence="1">
    <location>
        <begin position="11"/>
        <end position="22"/>
    </location>
</feature>
<proteinExistence type="predicted"/>
<organism evidence="2 3">
    <name type="scientific">Saprospira grandis (strain Lewin)</name>
    <dbReference type="NCBI Taxonomy" id="984262"/>
    <lineage>
        <taxon>Bacteria</taxon>
        <taxon>Pseudomonadati</taxon>
        <taxon>Bacteroidota</taxon>
        <taxon>Saprospiria</taxon>
        <taxon>Saprospirales</taxon>
        <taxon>Saprospiraceae</taxon>
        <taxon>Saprospira</taxon>
    </lineage>
</organism>
<feature type="compositionally biased region" description="Basic residues" evidence="1">
    <location>
        <begin position="1"/>
        <end position="10"/>
    </location>
</feature>
<evidence type="ECO:0000256" key="1">
    <source>
        <dbReference type="SAM" id="MobiDB-lite"/>
    </source>
</evidence>
<dbReference type="HOGENOM" id="CLU_2636003_0_0_10"/>
<keyword evidence="3" id="KW-1185">Reference proteome</keyword>
<dbReference type="Proteomes" id="UP000007519">
    <property type="component" value="Chromosome"/>
</dbReference>
<feature type="compositionally biased region" description="Basic residues" evidence="1">
    <location>
        <begin position="53"/>
        <end position="63"/>
    </location>
</feature>
<dbReference type="EMBL" id="CP002831">
    <property type="protein sequence ID" value="AFC26292.1"/>
    <property type="molecule type" value="Genomic_DNA"/>
</dbReference>
<feature type="region of interest" description="Disordered" evidence="1">
    <location>
        <begin position="1"/>
        <end position="63"/>
    </location>
</feature>
<feature type="compositionally biased region" description="Basic and acidic residues" evidence="1">
    <location>
        <begin position="40"/>
        <end position="51"/>
    </location>
</feature>
<evidence type="ECO:0000313" key="3">
    <source>
        <dbReference type="Proteomes" id="UP000007519"/>
    </source>
</evidence>
<name>H6L5P2_SAPGL</name>
<sequence>MVQLARRAKRLRDGKGGAKRQTELLSKAKKRRAEQTCEPDTARPDRREGQPQKKLKNSIKRGSHLQKTYTCLNQHLF</sequence>
<dbReference type="STRING" id="984262.SGRA_3568"/>
<gene>
    <name evidence="2" type="ordered locus">SGRA_3568</name>
</gene>
<dbReference type="AlphaFoldDB" id="H6L5P2"/>
<evidence type="ECO:0000313" key="2">
    <source>
        <dbReference type="EMBL" id="AFC26292.1"/>
    </source>
</evidence>
<accession>H6L5P2</accession>
<reference evidence="2 3" key="1">
    <citation type="journal article" date="2012" name="Stand. Genomic Sci.">
        <title>Complete genome sequencing and analysis of Saprospira grandis str. Lewin, a predatory marine bacterium.</title>
        <authorList>
            <person name="Saw J.H."/>
            <person name="Yuryev A."/>
            <person name="Kanbe M."/>
            <person name="Hou S."/>
            <person name="Young A.G."/>
            <person name="Aizawa S."/>
            <person name="Alam M."/>
        </authorList>
    </citation>
    <scope>NUCLEOTIDE SEQUENCE [LARGE SCALE GENOMIC DNA]</scope>
    <source>
        <strain evidence="2 3">Lewin</strain>
    </source>
</reference>
<protein>
    <submittedName>
        <fullName evidence="2">Uncharacterized protein</fullName>
    </submittedName>
</protein>